<reference evidence="6 7" key="1">
    <citation type="submission" date="2017-06" db="EMBL/GenBank/DDBJ databases">
        <authorList>
            <person name="Kim H.J."/>
            <person name="Triplett B.A."/>
        </authorList>
    </citation>
    <scope>NUCLEOTIDE SEQUENCE [LARGE SCALE GENOMIC DNA]</scope>
    <source>
        <strain evidence="6 7">DSM 8800</strain>
    </source>
</reference>
<dbReference type="OrthoDB" id="31096at2157"/>
<dbReference type="SUPFAM" id="SSF52540">
    <property type="entry name" value="P-loop containing nucleoside triphosphate hydrolases"/>
    <property type="match status" value="1"/>
</dbReference>
<dbReference type="EMBL" id="FZNQ01000002">
    <property type="protein sequence ID" value="SNR31527.1"/>
    <property type="molecule type" value="Genomic_DNA"/>
</dbReference>
<keyword evidence="1" id="KW-0963">Cytoplasm</keyword>
<keyword evidence="4 6" id="KW-0418">Kinase</keyword>
<name>A0A238VBV1_HALVU</name>
<evidence type="ECO:0000256" key="4">
    <source>
        <dbReference type="ARBA" id="ARBA00022777"/>
    </source>
</evidence>
<protein>
    <submittedName>
        <fullName evidence="6">Cytidylate kinase</fullName>
    </submittedName>
</protein>
<evidence type="ECO:0000313" key="6">
    <source>
        <dbReference type="EMBL" id="SNR31527.1"/>
    </source>
</evidence>
<dbReference type="GO" id="GO:0006139">
    <property type="term" value="P:nucleobase-containing compound metabolic process"/>
    <property type="evidence" value="ECO:0007669"/>
    <property type="project" value="InterPro"/>
</dbReference>
<dbReference type="Gene3D" id="3.40.50.300">
    <property type="entry name" value="P-loop containing nucleotide triphosphate hydrolases"/>
    <property type="match status" value="1"/>
</dbReference>
<proteinExistence type="predicted"/>
<dbReference type="GO" id="GO:0016301">
    <property type="term" value="F:kinase activity"/>
    <property type="evidence" value="ECO:0007669"/>
    <property type="project" value="UniProtKB-KW"/>
</dbReference>
<dbReference type="RefSeq" id="WP_089383645.1">
    <property type="nucleotide sequence ID" value="NZ_FZNQ01000002.1"/>
</dbReference>
<dbReference type="InterPro" id="IPR027417">
    <property type="entry name" value="P-loop_NTPase"/>
</dbReference>
<dbReference type="InterPro" id="IPR011892">
    <property type="entry name" value="Cyt_kin_arch"/>
</dbReference>
<evidence type="ECO:0000313" key="7">
    <source>
        <dbReference type="Proteomes" id="UP000198397"/>
    </source>
</evidence>
<keyword evidence="5" id="KW-0067">ATP-binding</keyword>
<dbReference type="GO" id="GO:0005524">
    <property type="term" value="F:ATP binding"/>
    <property type="evidence" value="ECO:0007669"/>
    <property type="project" value="UniProtKB-KW"/>
</dbReference>
<gene>
    <name evidence="6" type="ORF">SAMN06264855_102192</name>
</gene>
<sequence>MRPLETTTHIPDREIDCNLFITVSGPPGCGATTLTEALATMLDCGYVSGGEIFRGIAQERDMSLSQLIARAGETDEIDRALDRRLRRIAEEWGTANKPFILESRLAGWIAGNRADLRIRLDAPEDARAARTSTRTEMTSEMQVREVIEAQRYESYYGIDLEDRSIYDLIVNTGRWGPAGTVDIVATAIERYDVEADEGAFETPEFEI</sequence>
<organism evidence="6 7">
    <name type="scientific">Halorubrum vacuolatum</name>
    <name type="common">Natronobacterium vacuolatum</name>
    <dbReference type="NCBI Taxonomy" id="63740"/>
    <lineage>
        <taxon>Archaea</taxon>
        <taxon>Methanobacteriati</taxon>
        <taxon>Methanobacteriota</taxon>
        <taxon>Stenosarchaea group</taxon>
        <taxon>Halobacteria</taxon>
        <taxon>Halobacteriales</taxon>
        <taxon>Haloferacaceae</taxon>
        <taxon>Halorubrum</taxon>
    </lineage>
</organism>
<accession>A0A238VBV1</accession>
<dbReference type="AlphaFoldDB" id="A0A238VBV1"/>
<keyword evidence="2" id="KW-0808">Transferase</keyword>
<dbReference type="Pfam" id="PF13238">
    <property type="entry name" value="AAA_18"/>
    <property type="match status" value="1"/>
</dbReference>
<keyword evidence="3" id="KW-0547">Nucleotide-binding</keyword>
<evidence type="ECO:0000256" key="5">
    <source>
        <dbReference type="ARBA" id="ARBA00022840"/>
    </source>
</evidence>
<evidence type="ECO:0000256" key="3">
    <source>
        <dbReference type="ARBA" id="ARBA00022741"/>
    </source>
</evidence>
<dbReference type="GO" id="GO:0016776">
    <property type="term" value="F:phosphotransferase activity, phosphate group as acceptor"/>
    <property type="evidence" value="ECO:0007669"/>
    <property type="project" value="InterPro"/>
</dbReference>
<dbReference type="NCBIfam" id="TIGR02173">
    <property type="entry name" value="cyt_kin_arch"/>
    <property type="match status" value="1"/>
</dbReference>
<evidence type="ECO:0000256" key="2">
    <source>
        <dbReference type="ARBA" id="ARBA00022679"/>
    </source>
</evidence>
<keyword evidence="7" id="KW-1185">Reference proteome</keyword>
<dbReference type="Proteomes" id="UP000198397">
    <property type="component" value="Unassembled WGS sequence"/>
</dbReference>
<evidence type="ECO:0000256" key="1">
    <source>
        <dbReference type="ARBA" id="ARBA00022490"/>
    </source>
</evidence>